<evidence type="ECO:0000313" key="2">
    <source>
        <dbReference type="EMBL" id="ADP00080.1"/>
    </source>
</evidence>
<name>E3SN76_9CAUD</name>
<dbReference type="Proteomes" id="UP000006531">
    <property type="component" value="Segment"/>
</dbReference>
<evidence type="ECO:0000256" key="1">
    <source>
        <dbReference type="SAM" id="MobiDB-lite"/>
    </source>
</evidence>
<sequence length="55" mass="5636">MSLNPGTSTTITRVKGNGASLSGIGQVDQSVTKNPPTPLEYGRKHLSPANIGTVS</sequence>
<reference evidence="2 3" key="1">
    <citation type="submission" date="2009-10" db="EMBL/GenBank/DDBJ databases">
        <title>The Genome Sequence of Cyanophage NATL1A-7.</title>
        <authorList>
            <consortium name="The Broad Institute Genome Sequencing Platform"/>
            <person name="Henn M.R."/>
            <person name="Sullivan M.S."/>
            <person name="Osburne M.S."/>
            <person name="Levin J."/>
            <person name="Malboeuf C."/>
            <person name="Casali M."/>
            <person name="Russ C."/>
            <person name="Lennon N."/>
            <person name="Erlich R."/>
            <person name="Young S.K."/>
            <person name="Koehrsen M."/>
            <person name="Yandava C."/>
            <person name="Zeng Q."/>
            <person name="Alvarado L."/>
            <person name="Anderson S."/>
            <person name="Berlin A."/>
            <person name="Borenstein D."/>
            <person name="Chen Z."/>
            <person name="Engels R."/>
            <person name="Freedman E."/>
            <person name="Gellesch M."/>
            <person name="Goldberg J."/>
            <person name="Green L."/>
            <person name="Griggs A."/>
            <person name="Gujja S."/>
            <person name="Heiman D."/>
            <person name="Hepburn T."/>
            <person name="Howarth C."/>
            <person name="Jen D."/>
            <person name="Larson L."/>
            <person name="Lewis B."/>
            <person name="Mehta T."/>
            <person name="Park D."/>
            <person name="Pearson M."/>
            <person name="Roberts A."/>
            <person name="Ryan E."/>
            <person name="Saif S."/>
            <person name="Shea T."/>
            <person name="Shenoy N."/>
            <person name="Sisk P."/>
            <person name="Stolte C."/>
            <person name="Sykes S."/>
            <person name="Walk T."/>
            <person name="White J."/>
            <person name="Yu Q."/>
            <person name="Coleman M.L."/>
            <person name="Huang K.H."/>
            <person name="Weigele P.R."/>
            <person name="DeFrancesco A.S."/>
            <person name="Kern S.E."/>
            <person name="Thompson L.R."/>
            <person name="Fu R."/>
            <person name="Hombeck B."/>
            <person name="Chisholm S.W."/>
            <person name="Haas B."/>
            <person name="Nusbaum C."/>
            <person name="Galagan J."/>
            <person name="Birren B."/>
        </authorList>
    </citation>
    <scope>NUCLEOTIDE SEQUENCE [LARGE SCALE GENOMIC DNA]</scope>
    <source>
        <strain evidence="2">NATL1A-7</strain>
    </source>
</reference>
<organism evidence="2 3">
    <name type="scientific">Cyanophage NATL1A-7</name>
    <dbReference type="NCBI Taxonomy" id="445693"/>
    <lineage>
        <taxon>Viruses</taxon>
        <taxon>Duplodnaviria</taxon>
        <taxon>Heunggongvirae</taxon>
        <taxon>Uroviricota</taxon>
        <taxon>Caudoviricetes</taxon>
        <taxon>Autographivirales</taxon>
        <taxon>Sechaudvirinae</taxon>
        <taxon>Cheungvirus</taxon>
        <taxon>Cheungvirus NATL1A7</taxon>
    </lineage>
</organism>
<dbReference type="RefSeq" id="YP_005087452.1">
    <property type="nucleotide sequence ID" value="NC_016658.1"/>
</dbReference>
<dbReference type="EMBL" id="GU071102">
    <property type="protein sequence ID" value="ADP00080.1"/>
    <property type="molecule type" value="Genomic_DNA"/>
</dbReference>
<dbReference type="KEGG" id="vg:11538123"/>
<accession>E3SN76</accession>
<protein>
    <submittedName>
        <fullName evidence="2">Predicted protein</fullName>
    </submittedName>
</protein>
<feature type="region of interest" description="Disordered" evidence="1">
    <location>
        <begin position="1"/>
        <end position="55"/>
    </location>
</feature>
<gene>
    <name evidence="2" type="ORF">CYIG_00004</name>
</gene>
<keyword evidence="3" id="KW-1185">Reference proteome</keyword>
<dbReference type="GeneID" id="11538123"/>
<feature type="compositionally biased region" description="Polar residues" evidence="1">
    <location>
        <begin position="1"/>
        <end position="12"/>
    </location>
</feature>
<evidence type="ECO:0000313" key="3">
    <source>
        <dbReference type="Proteomes" id="UP000006531"/>
    </source>
</evidence>
<proteinExistence type="predicted"/>